<organism evidence="2 3">
    <name type="scientific">Actinorugispora endophytica</name>
    <dbReference type="NCBI Taxonomy" id="1605990"/>
    <lineage>
        <taxon>Bacteria</taxon>
        <taxon>Bacillati</taxon>
        <taxon>Actinomycetota</taxon>
        <taxon>Actinomycetes</taxon>
        <taxon>Streptosporangiales</taxon>
        <taxon>Nocardiopsidaceae</taxon>
        <taxon>Actinorugispora</taxon>
    </lineage>
</organism>
<proteinExistence type="predicted"/>
<feature type="transmembrane region" description="Helical" evidence="1">
    <location>
        <begin position="203"/>
        <end position="221"/>
    </location>
</feature>
<dbReference type="EMBL" id="SNYN01000004">
    <property type="protein sequence ID" value="TDQ53428.1"/>
    <property type="molecule type" value="Genomic_DNA"/>
</dbReference>
<accession>A0A4R6V3Y0</accession>
<dbReference type="Proteomes" id="UP000295281">
    <property type="component" value="Unassembled WGS sequence"/>
</dbReference>
<keyword evidence="1" id="KW-0812">Transmembrane</keyword>
<dbReference type="AlphaFoldDB" id="A0A4R6V3Y0"/>
<feature type="transmembrane region" description="Helical" evidence="1">
    <location>
        <begin position="256"/>
        <end position="277"/>
    </location>
</feature>
<feature type="transmembrane region" description="Helical" evidence="1">
    <location>
        <begin position="42"/>
        <end position="63"/>
    </location>
</feature>
<feature type="transmembrane region" description="Helical" evidence="1">
    <location>
        <begin position="176"/>
        <end position="196"/>
    </location>
</feature>
<feature type="transmembrane region" description="Helical" evidence="1">
    <location>
        <begin position="91"/>
        <end position="110"/>
    </location>
</feature>
<keyword evidence="1" id="KW-1133">Transmembrane helix</keyword>
<dbReference type="PANTHER" id="PTHR37305:SF1">
    <property type="entry name" value="MEMBRANE PROTEIN"/>
    <property type="match status" value="1"/>
</dbReference>
<protein>
    <submittedName>
        <fullName evidence="2">ABC-type transport system involved in multi-copper enzyme maturation permease subunit</fullName>
    </submittedName>
</protein>
<dbReference type="PANTHER" id="PTHR37305">
    <property type="entry name" value="INTEGRAL MEMBRANE PROTEIN-RELATED"/>
    <property type="match status" value="1"/>
</dbReference>
<evidence type="ECO:0000256" key="1">
    <source>
        <dbReference type="SAM" id="Phobius"/>
    </source>
</evidence>
<reference evidence="2 3" key="1">
    <citation type="submission" date="2019-03" db="EMBL/GenBank/DDBJ databases">
        <title>Genomic Encyclopedia of Type Strains, Phase IV (KMG-IV): sequencing the most valuable type-strain genomes for metagenomic binning, comparative biology and taxonomic classification.</title>
        <authorList>
            <person name="Goeker M."/>
        </authorList>
    </citation>
    <scope>NUCLEOTIDE SEQUENCE [LARGE SCALE GENOMIC DNA]</scope>
    <source>
        <strain evidence="2 3">DSM 46770</strain>
    </source>
</reference>
<evidence type="ECO:0000313" key="2">
    <source>
        <dbReference type="EMBL" id="TDQ53428.1"/>
    </source>
</evidence>
<comment type="caution">
    <text evidence="2">The sequence shown here is derived from an EMBL/GenBank/DDBJ whole genome shotgun (WGS) entry which is preliminary data.</text>
</comment>
<dbReference type="RefSeq" id="WP_243742442.1">
    <property type="nucleotide sequence ID" value="NZ_SNYN01000004.1"/>
</dbReference>
<evidence type="ECO:0000313" key="3">
    <source>
        <dbReference type="Proteomes" id="UP000295281"/>
    </source>
</evidence>
<keyword evidence="1" id="KW-0472">Membrane</keyword>
<gene>
    <name evidence="2" type="ORF">EV190_104218</name>
</gene>
<keyword evidence="3" id="KW-1185">Reference proteome</keyword>
<name>A0A4R6V3Y0_9ACTN</name>
<sequence>MTTATATAAPRERAARASSSAPGLGAALRAEWTKLWSLRSTYVVLALSVLIGAGMSALISLAVGVGGEEEIPAGVDPAAQALAMAQIGPDLAVIVFVVLAGGFSAGEYATGLIRLTLGVGPRRWRPLAAKAAVLSGVVLAAGLVVVLAAFLASQAVLDAYGMATVGLGDDGVLRKVLLQAATLPVFPLTALALGFLLRGTAAAITTAIAVMWLPAIIGALLPDWVRENVVRYTPGTAVGNVVGTTAAASPTHMDPWPAAAVVAAWLALSLGAALWSLSRRDA</sequence>
<feature type="transmembrane region" description="Helical" evidence="1">
    <location>
        <begin position="131"/>
        <end position="156"/>
    </location>
</feature>